<comment type="pathway">
    <text evidence="1">Mycotoxin biosynthesis.</text>
</comment>
<dbReference type="GO" id="GO:0046951">
    <property type="term" value="P:ketone body biosynthetic process"/>
    <property type="evidence" value="ECO:0007669"/>
    <property type="project" value="TreeGrafter"/>
</dbReference>
<evidence type="ECO:0000259" key="10">
    <source>
        <dbReference type="PROSITE" id="PS50991"/>
    </source>
</evidence>
<evidence type="ECO:0000256" key="3">
    <source>
        <dbReference type="ARBA" id="ARBA00009405"/>
    </source>
</evidence>
<dbReference type="CDD" id="cd06558">
    <property type="entry name" value="crotonase-like"/>
    <property type="match status" value="1"/>
</dbReference>
<dbReference type="InterPro" id="IPR000891">
    <property type="entry name" value="PYR_CT"/>
</dbReference>
<dbReference type="GO" id="GO:0006552">
    <property type="term" value="P:L-leucine catabolic process"/>
    <property type="evidence" value="ECO:0007669"/>
    <property type="project" value="TreeGrafter"/>
</dbReference>
<dbReference type="GO" id="GO:0046872">
    <property type="term" value="F:metal ion binding"/>
    <property type="evidence" value="ECO:0007669"/>
    <property type="project" value="UniProtKB-KW"/>
</dbReference>
<keyword evidence="7" id="KW-0456">Lyase</keyword>
<dbReference type="EMBL" id="KI964566">
    <property type="protein sequence ID" value="EUC36067.1"/>
    <property type="molecule type" value="Genomic_DNA"/>
</dbReference>
<evidence type="ECO:0000256" key="6">
    <source>
        <dbReference type="ARBA" id="ARBA00023026"/>
    </source>
</evidence>
<dbReference type="eggNOG" id="KOG2368">
    <property type="taxonomic scope" value="Eukaryota"/>
</dbReference>
<evidence type="ECO:0000256" key="8">
    <source>
        <dbReference type="ARBA" id="ARBA00049877"/>
    </source>
</evidence>
<dbReference type="Pfam" id="PF00682">
    <property type="entry name" value="HMGL-like"/>
    <property type="match status" value="1"/>
</dbReference>
<protein>
    <recommendedName>
        <fullName evidence="4">hydroxymethylglutaryl-CoA lyase</fullName>
        <ecNumber evidence="4">4.1.3.4</ecNumber>
    </recommendedName>
</protein>
<dbReference type="UniPathway" id="UPA00896">
    <property type="reaction ID" value="UER00863"/>
</dbReference>
<evidence type="ECO:0000256" key="9">
    <source>
        <dbReference type="SAM" id="MobiDB-lite"/>
    </source>
</evidence>
<dbReference type="InterPro" id="IPR029045">
    <property type="entry name" value="ClpP/crotonase-like_dom_sf"/>
</dbReference>
<dbReference type="InterPro" id="IPR001753">
    <property type="entry name" value="Enoyl-CoA_hydra/iso"/>
</dbReference>
<comment type="pathway">
    <text evidence="2">Metabolic intermediate metabolism; (S)-3-hydroxy-3-methylglutaryl-CoA degradation; acetoacetate from (S)-3-hydroxy-3-methylglutaryl-CoA: step 1/1.</text>
</comment>
<reference evidence="11 12" key="1">
    <citation type="journal article" date="2013" name="PLoS Genet.">
        <title>Comparative genome structure, secondary metabolite, and effector coding capacity across Cochliobolus pathogens.</title>
        <authorList>
            <person name="Condon B.J."/>
            <person name="Leng Y."/>
            <person name="Wu D."/>
            <person name="Bushley K.E."/>
            <person name="Ohm R.A."/>
            <person name="Otillar R."/>
            <person name="Martin J."/>
            <person name="Schackwitz W."/>
            <person name="Grimwood J."/>
            <person name="MohdZainudin N."/>
            <person name="Xue C."/>
            <person name="Wang R."/>
            <person name="Manning V.A."/>
            <person name="Dhillon B."/>
            <person name="Tu Z.J."/>
            <person name="Steffenson B.J."/>
            <person name="Salamov A."/>
            <person name="Sun H."/>
            <person name="Lowry S."/>
            <person name="LaButti K."/>
            <person name="Han J."/>
            <person name="Copeland A."/>
            <person name="Lindquist E."/>
            <person name="Barry K."/>
            <person name="Schmutz J."/>
            <person name="Baker S.E."/>
            <person name="Ciuffetti L.M."/>
            <person name="Grigoriev I.V."/>
            <person name="Zhong S."/>
            <person name="Turgeon B.G."/>
        </authorList>
    </citation>
    <scope>NUCLEOTIDE SEQUENCE [LARGE SCALE GENOMIC DNA]</scope>
    <source>
        <strain evidence="11 12">26-R-13</strain>
    </source>
</reference>
<dbReference type="Proteomes" id="UP000053841">
    <property type="component" value="Unassembled WGS sequence"/>
</dbReference>
<dbReference type="InterPro" id="IPR013785">
    <property type="entry name" value="Aldolase_TIM"/>
</dbReference>
<name>W6Y8X8_COCC2</name>
<dbReference type="SUPFAM" id="SSF52096">
    <property type="entry name" value="ClpP/crotonase"/>
    <property type="match status" value="1"/>
</dbReference>
<evidence type="ECO:0000313" key="12">
    <source>
        <dbReference type="Proteomes" id="UP000053841"/>
    </source>
</evidence>
<feature type="region of interest" description="Disordered" evidence="9">
    <location>
        <begin position="244"/>
        <end position="270"/>
    </location>
</feature>
<dbReference type="PROSITE" id="PS50991">
    <property type="entry name" value="PYR_CT"/>
    <property type="match status" value="1"/>
</dbReference>
<dbReference type="STRING" id="930089.W6Y8X8"/>
<keyword evidence="5" id="KW-0479">Metal-binding</keyword>
<dbReference type="EC" id="4.1.3.4" evidence="4"/>
<dbReference type="GO" id="GO:0004419">
    <property type="term" value="F:hydroxymethylglutaryl-CoA lyase activity"/>
    <property type="evidence" value="ECO:0007669"/>
    <property type="project" value="UniProtKB-EC"/>
</dbReference>
<dbReference type="PANTHER" id="PTHR42738">
    <property type="entry name" value="HYDROXYMETHYLGLUTARYL-COA LYASE"/>
    <property type="match status" value="1"/>
</dbReference>
<dbReference type="OrthoDB" id="10253869at2759"/>
<dbReference type="HOGENOM" id="CLU_022138_4_1_1"/>
<evidence type="ECO:0000256" key="1">
    <source>
        <dbReference type="ARBA" id="ARBA00004685"/>
    </source>
</evidence>
<dbReference type="InterPro" id="IPR043594">
    <property type="entry name" value="HMGL"/>
</dbReference>
<dbReference type="Pfam" id="PF00378">
    <property type="entry name" value="ECH_1"/>
    <property type="match status" value="1"/>
</dbReference>
<keyword evidence="6" id="KW-0843">Virulence</keyword>
<comment type="similarity">
    <text evidence="3">Belongs to the HMG-CoA lyase family.</text>
</comment>
<dbReference type="GeneID" id="19147772"/>
<dbReference type="CDD" id="cd07938">
    <property type="entry name" value="DRE_TIM_HMGL"/>
    <property type="match status" value="1"/>
</dbReference>
<keyword evidence="12" id="KW-1185">Reference proteome</keyword>
<gene>
    <name evidence="11" type="ORF">COCCADRAFT_34499</name>
</gene>
<accession>W6Y8X8</accession>
<evidence type="ECO:0000256" key="7">
    <source>
        <dbReference type="ARBA" id="ARBA00023239"/>
    </source>
</evidence>
<dbReference type="Gene3D" id="3.20.20.70">
    <property type="entry name" value="Aldolase class I"/>
    <property type="match status" value="2"/>
</dbReference>
<comment type="catalytic activity">
    <reaction evidence="8">
        <text>(3S)-3-hydroxy-3-methylglutaryl-CoA = acetoacetate + acetyl-CoA</text>
        <dbReference type="Rhea" id="RHEA:24404"/>
        <dbReference type="ChEBI" id="CHEBI:13705"/>
        <dbReference type="ChEBI" id="CHEBI:43074"/>
        <dbReference type="ChEBI" id="CHEBI:57288"/>
        <dbReference type="EC" id="4.1.3.4"/>
    </reaction>
</comment>
<sequence length="537" mass="58437">MEVGPRDGLQNIKQLVPQEVKTELIQSLAETGLQEIEATSTAGADEIVVFASVTKAFSRANQNCTVDEAVSQARVVIKEALASGIKVRSAISCVFPDPFSGPTARKDVLEVVQQFLEMGCYEVGLGDMLGVGTPKDTQSLLEVLLQEVPAHRLAGHFHDTYGQAVANSYKSYEMGIRTFDSSVAGLGGCPYAPGARGNVVTEDLIYTFEKAGVKAGVDLEKLVDVGQWISKRLGIPYGSRAGAAIAPKRTQTQRSPPRKHSPTESSVPRSWQVVEDTREYRIPRAGTAMKITLTRPKNGNAMTSTMLTSLKKFLKNLHKDPTVYHVALESEGKYFCTGMDLSGGTNTTDMTGESNYYGEVAAFFEAIDHVPQTTIALVDGPCFGGGVGLTFACDVRIVSPKVRWTLSEVKIGVSPAVISKFIPEELWRVGAIHTVTAENETSDDALNKYLNQLAKCVPRSAAVNKKLTRYAWVAPETESHTSLVKKAFHCMVADGGEGQHGMEQFRLKNKDIDWQKFWNGSSPFKYPIYGNPGDGSR</sequence>
<dbReference type="SUPFAM" id="SSF51569">
    <property type="entry name" value="Aldolase"/>
    <property type="match status" value="1"/>
</dbReference>
<organism evidence="11 12">
    <name type="scientific">Cochliobolus carbonum (strain 26-R-13)</name>
    <name type="common">Maize leaf spot fungus</name>
    <name type="synonym">Bipolaris zeicola</name>
    <dbReference type="NCBI Taxonomy" id="930089"/>
    <lineage>
        <taxon>Eukaryota</taxon>
        <taxon>Fungi</taxon>
        <taxon>Dikarya</taxon>
        <taxon>Ascomycota</taxon>
        <taxon>Pezizomycotina</taxon>
        <taxon>Dothideomycetes</taxon>
        <taxon>Pleosporomycetidae</taxon>
        <taxon>Pleosporales</taxon>
        <taxon>Pleosporineae</taxon>
        <taxon>Pleosporaceae</taxon>
        <taxon>Bipolaris</taxon>
    </lineage>
</organism>
<dbReference type="PROSITE" id="PS01062">
    <property type="entry name" value="HMG_COA_LYASE"/>
    <property type="match status" value="1"/>
</dbReference>
<evidence type="ECO:0000256" key="4">
    <source>
        <dbReference type="ARBA" id="ARBA00012910"/>
    </source>
</evidence>
<dbReference type="KEGG" id="bze:COCCADRAFT_34499"/>
<dbReference type="Gene3D" id="3.90.226.10">
    <property type="entry name" value="2-enoyl-CoA Hydratase, Chain A, domain 1"/>
    <property type="match status" value="1"/>
</dbReference>
<evidence type="ECO:0000256" key="2">
    <source>
        <dbReference type="ARBA" id="ARBA00005143"/>
    </source>
</evidence>
<dbReference type="NCBIfam" id="NF004283">
    <property type="entry name" value="PRK05692.1"/>
    <property type="match status" value="1"/>
</dbReference>
<dbReference type="InterPro" id="IPR000138">
    <property type="entry name" value="HMG_CoA_lyase_AS"/>
</dbReference>
<dbReference type="eggNOG" id="KOG1681">
    <property type="taxonomic scope" value="Eukaryota"/>
</dbReference>
<evidence type="ECO:0000256" key="5">
    <source>
        <dbReference type="ARBA" id="ARBA00022723"/>
    </source>
</evidence>
<dbReference type="PANTHER" id="PTHR42738:SF17">
    <property type="entry name" value="HYDROXYMETHYLGLUTARYL-COA LYASE"/>
    <property type="match status" value="1"/>
</dbReference>
<evidence type="ECO:0000313" key="11">
    <source>
        <dbReference type="EMBL" id="EUC36067.1"/>
    </source>
</evidence>
<dbReference type="RefSeq" id="XP_007709622.1">
    <property type="nucleotide sequence ID" value="XM_007711432.1"/>
</dbReference>
<proteinExistence type="inferred from homology"/>
<dbReference type="AlphaFoldDB" id="W6Y8X8"/>
<feature type="domain" description="Pyruvate carboxyltransferase" evidence="10">
    <location>
        <begin position="1"/>
        <end position="223"/>
    </location>
</feature>